<protein>
    <submittedName>
        <fullName evidence="1">Uncharacterized protein</fullName>
    </submittedName>
</protein>
<gene>
    <name evidence="1" type="ORF">GLOINDRAFT_23690</name>
</gene>
<dbReference type="PROSITE" id="PS51257">
    <property type="entry name" value="PROKAR_LIPOPROTEIN"/>
    <property type="match status" value="1"/>
</dbReference>
<dbReference type="AlphaFoldDB" id="U9UAP1"/>
<accession>U9UAP1</accession>
<dbReference type="EMBL" id="KI281813">
    <property type="protein sequence ID" value="ESA15623.1"/>
    <property type="molecule type" value="Genomic_DNA"/>
</dbReference>
<sequence length="106" mass="11927">MLYKTATTPLTTTTNYTLIACLPDESEEILTKNGITILTPTLKPPAFQLCIILQSSISICGGMHYIPLSFIVNFSNLQERKLSFNLEECLVDFEKLQDVIFPKLQV</sequence>
<evidence type="ECO:0000313" key="1">
    <source>
        <dbReference type="EMBL" id="ESA15623.1"/>
    </source>
</evidence>
<organism evidence="1">
    <name type="scientific">Rhizophagus irregularis (strain DAOM 181602 / DAOM 197198 / MUCL 43194)</name>
    <name type="common">Arbuscular mycorrhizal fungus</name>
    <name type="synonym">Glomus intraradices</name>
    <dbReference type="NCBI Taxonomy" id="747089"/>
    <lineage>
        <taxon>Eukaryota</taxon>
        <taxon>Fungi</taxon>
        <taxon>Fungi incertae sedis</taxon>
        <taxon>Mucoromycota</taxon>
        <taxon>Glomeromycotina</taxon>
        <taxon>Glomeromycetes</taxon>
        <taxon>Glomerales</taxon>
        <taxon>Glomeraceae</taxon>
        <taxon>Rhizophagus</taxon>
    </lineage>
</organism>
<proteinExistence type="predicted"/>
<dbReference type="HOGENOM" id="CLU_2224577_0_0_1"/>
<name>U9UAP1_RHIID</name>
<reference evidence="1" key="1">
    <citation type="submission" date="2013-07" db="EMBL/GenBank/DDBJ databases">
        <title>The genome of an arbuscular mycorrhizal fungus provides insights into the evolution of the oldest plant symbiosis.</title>
        <authorList>
            <consortium name="DOE Joint Genome Institute"/>
            <person name="Tisserant E."/>
            <person name="Malbreil M."/>
            <person name="Kuo A."/>
            <person name="Kohler A."/>
            <person name="Symeonidi A."/>
            <person name="Balestrini R."/>
            <person name="Charron P."/>
            <person name="Duensing N."/>
            <person name="Frei-dit-Frey N."/>
            <person name="Gianinazzi-Pearson V."/>
            <person name="Gilbert B."/>
            <person name="Handa Y."/>
            <person name="Hijri M."/>
            <person name="Kaul R."/>
            <person name="Kawaguchi M."/>
            <person name="Krajinski F."/>
            <person name="Lammers P."/>
            <person name="Lapierre D."/>
            <person name="Masclaux F.G."/>
            <person name="Murat C."/>
            <person name="Morin E."/>
            <person name="Ndikumana S."/>
            <person name="Pagni M."/>
            <person name="Petitpierre D."/>
            <person name="Requena N."/>
            <person name="Rosikiewicz P."/>
            <person name="Riley R."/>
            <person name="Saito K."/>
            <person name="San Clemente H."/>
            <person name="Shapiro H."/>
            <person name="van Tuinen D."/>
            <person name="Becard G."/>
            <person name="Bonfante P."/>
            <person name="Paszkowski U."/>
            <person name="Shachar-Hill Y."/>
            <person name="Young J.P."/>
            <person name="Sanders I.R."/>
            <person name="Henrissat B."/>
            <person name="Rensing S.A."/>
            <person name="Grigoriev I.V."/>
            <person name="Corradi N."/>
            <person name="Roux C."/>
            <person name="Martin F."/>
        </authorList>
    </citation>
    <scope>NUCLEOTIDE SEQUENCE</scope>
    <source>
        <strain evidence="1">DAOM 197198</strain>
    </source>
</reference>